<evidence type="ECO:0000313" key="4">
    <source>
        <dbReference type="Proteomes" id="UP000054937"/>
    </source>
</evidence>
<feature type="region of interest" description="Disordered" evidence="1">
    <location>
        <begin position="349"/>
        <end position="368"/>
    </location>
</feature>
<organism evidence="3 4">
    <name type="scientific">Pseudocohnilembus persalinus</name>
    <name type="common">Ciliate</name>
    <dbReference type="NCBI Taxonomy" id="266149"/>
    <lineage>
        <taxon>Eukaryota</taxon>
        <taxon>Sar</taxon>
        <taxon>Alveolata</taxon>
        <taxon>Ciliophora</taxon>
        <taxon>Intramacronucleata</taxon>
        <taxon>Oligohymenophorea</taxon>
        <taxon>Scuticociliatia</taxon>
        <taxon>Philasterida</taxon>
        <taxon>Pseudocohnilembidae</taxon>
        <taxon>Pseudocohnilembus</taxon>
    </lineage>
</organism>
<feature type="compositionally biased region" description="Basic and acidic residues" evidence="1">
    <location>
        <begin position="385"/>
        <end position="402"/>
    </location>
</feature>
<gene>
    <name evidence="3" type="ORF">PPERSA_07763</name>
</gene>
<dbReference type="EMBL" id="LDAU01000003">
    <property type="protein sequence ID" value="KRX11238.1"/>
    <property type="molecule type" value="Genomic_DNA"/>
</dbReference>
<keyword evidence="2" id="KW-0472">Membrane</keyword>
<feature type="compositionally biased region" description="Acidic residues" evidence="1">
    <location>
        <begin position="375"/>
        <end position="384"/>
    </location>
</feature>
<proteinExistence type="predicted"/>
<evidence type="ECO:0000256" key="2">
    <source>
        <dbReference type="SAM" id="Phobius"/>
    </source>
</evidence>
<feature type="compositionally biased region" description="Polar residues" evidence="1">
    <location>
        <begin position="349"/>
        <end position="361"/>
    </location>
</feature>
<dbReference type="AlphaFoldDB" id="A0A0V0R9S2"/>
<evidence type="ECO:0000313" key="3">
    <source>
        <dbReference type="EMBL" id="KRX11238.1"/>
    </source>
</evidence>
<reference evidence="3 4" key="1">
    <citation type="journal article" date="2015" name="Sci. Rep.">
        <title>Genome of the facultative scuticociliatosis pathogen Pseudocohnilembus persalinus provides insight into its virulence through horizontal gene transfer.</title>
        <authorList>
            <person name="Xiong J."/>
            <person name="Wang G."/>
            <person name="Cheng J."/>
            <person name="Tian M."/>
            <person name="Pan X."/>
            <person name="Warren A."/>
            <person name="Jiang C."/>
            <person name="Yuan D."/>
            <person name="Miao W."/>
        </authorList>
    </citation>
    <scope>NUCLEOTIDE SEQUENCE [LARGE SCALE GENOMIC DNA]</scope>
    <source>
        <strain evidence="3">36N120E</strain>
    </source>
</reference>
<sequence length="492" mass="57415">MTWRVVLDIIELNFLPVSIAVFIQMIYIQPETGIEWFNLVFWISFLVLYILYPISLLKKTYQFYKTKRESKRQQYSSFWEGYQYINISIISFNFSLYYRKVLISVLFVVAVQQTHAQLIIMVGISLALIGMTFKFQPIKDPIVNKANIVSECLIGFTCLTLFADCTKNPNNENYEQVCNEDGYPQTLAALRIKSKQNYRKIYARRQNICISDKNDAKQEIQQIKDYLTKQQEDYKGLIKIFLEDLDPEQYNQYIEFSDDEDDEEDDFQSNSNDDISSCQFSSRKMVDDQYKFQELAKQAVLDIEGQISNRSRKSRFNQQTAGKISQYSQQDTFFPKDIDYNQNQNIVLHSNRSTGRQTSRTVKSKYILQDQNENIEEYSDDQSDSDDKNKQSSEIIKDDKFFQTKFKKSSSKETEINIDNMPTSDVKSVSKQAPQSNGQNPLLSPDNISPNQQQSDEEGILSKSISDKQKNNSNVKKFFENTPSPQKENDRK</sequence>
<evidence type="ECO:0000256" key="1">
    <source>
        <dbReference type="SAM" id="MobiDB-lite"/>
    </source>
</evidence>
<dbReference type="Proteomes" id="UP000054937">
    <property type="component" value="Unassembled WGS sequence"/>
</dbReference>
<feature type="transmembrane region" description="Helical" evidence="2">
    <location>
        <begin position="12"/>
        <end position="30"/>
    </location>
</feature>
<keyword evidence="4" id="KW-1185">Reference proteome</keyword>
<dbReference type="InParanoid" id="A0A0V0R9S2"/>
<feature type="compositionally biased region" description="Polar residues" evidence="1">
    <location>
        <begin position="471"/>
        <end position="486"/>
    </location>
</feature>
<name>A0A0V0R9S2_PSEPJ</name>
<feature type="compositionally biased region" description="Polar residues" evidence="1">
    <location>
        <begin position="420"/>
        <end position="454"/>
    </location>
</feature>
<evidence type="ECO:0008006" key="5">
    <source>
        <dbReference type="Google" id="ProtNLM"/>
    </source>
</evidence>
<comment type="caution">
    <text evidence="3">The sequence shown here is derived from an EMBL/GenBank/DDBJ whole genome shotgun (WGS) entry which is preliminary data.</text>
</comment>
<protein>
    <recommendedName>
        <fullName evidence="5">Transmembrane protein</fullName>
    </recommendedName>
</protein>
<keyword evidence="2" id="KW-1133">Transmembrane helix</keyword>
<accession>A0A0V0R9S2</accession>
<keyword evidence="2" id="KW-0812">Transmembrane</keyword>
<feature type="region of interest" description="Disordered" evidence="1">
    <location>
        <begin position="375"/>
        <end position="492"/>
    </location>
</feature>
<feature type="transmembrane region" description="Helical" evidence="2">
    <location>
        <begin position="36"/>
        <end position="57"/>
    </location>
</feature>